<dbReference type="AlphaFoldDB" id="A0A554SNY8"/>
<comment type="similarity">
    <text evidence="1 7">Belongs to the FGGY kinase family.</text>
</comment>
<reference evidence="10 11" key="1">
    <citation type="submission" date="2019-07" db="EMBL/GenBank/DDBJ databases">
        <authorList>
            <person name="Zhao L.H."/>
        </authorList>
    </citation>
    <scope>NUCLEOTIDE SEQUENCE [LARGE SCALE GENOMIC DNA]</scope>
    <source>
        <strain evidence="10 11">Co35</strain>
    </source>
</reference>
<feature type="domain" description="Carbohydrate kinase FGGY C-terminal" evidence="9">
    <location>
        <begin position="239"/>
        <end position="420"/>
    </location>
</feature>
<dbReference type="InterPro" id="IPR000577">
    <property type="entry name" value="Carb_kinase_FGGY"/>
</dbReference>
<protein>
    <recommendedName>
        <fullName evidence="6">ATP:glycerol 3-phosphotransferase</fullName>
    </recommendedName>
</protein>
<dbReference type="PANTHER" id="PTHR10196">
    <property type="entry name" value="SUGAR KINASE"/>
    <property type="match status" value="1"/>
</dbReference>
<dbReference type="InterPro" id="IPR018484">
    <property type="entry name" value="FGGY_N"/>
</dbReference>
<evidence type="ECO:0000259" key="9">
    <source>
        <dbReference type="Pfam" id="PF02782"/>
    </source>
</evidence>
<organism evidence="10 11">
    <name type="scientific">Aeromicrobium piscarium</name>
    <dbReference type="NCBI Taxonomy" id="2590901"/>
    <lineage>
        <taxon>Bacteria</taxon>
        <taxon>Bacillati</taxon>
        <taxon>Actinomycetota</taxon>
        <taxon>Actinomycetes</taxon>
        <taxon>Propionibacteriales</taxon>
        <taxon>Nocardioidaceae</taxon>
        <taxon>Aeromicrobium</taxon>
    </lineage>
</organism>
<name>A0A554SNY8_9ACTN</name>
<keyword evidence="4 7" id="KW-0418">Kinase</keyword>
<evidence type="ECO:0000256" key="7">
    <source>
        <dbReference type="RuleBase" id="RU003733"/>
    </source>
</evidence>
<evidence type="ECO:0000259" key="8">
    <source>
        <dbReference type="Pfam" id="PF00370"/>
    </source>
</evidence>
<evidence type="ECO:0000256" key="3">
    <source>
        <dbReference type="ARBA" id="ARBA00022741"/>
    </source>
</evidence>
<accession>A0A554SNY8</accession>
<dbReference type="Pfam" id="PF00370">
    <property type="entry name" value="FGGY_N"/>
    <property type="match status" value="1"/>
</dbReference>
<evidence type="ECO:0000256" key="2">
    <source>
        <dbReference type="ARBA" id="ARBA00022679"/>
    </source>
</evidence>
<dbReference type="GO" id="GO:0005829">
    <property type="term" value="C:cytosol"/>
    <property type="evidence" value="ECO:0007669"/>
    <property type="project" value="TreeGrafter"/>
</dbReference>
<keyword evidence="2 7" id="KW-0808">Transferase</keyword>
<keyword evidence="3" id="KW-0547">Nucleotide-binding</keyword>
<comment type="caution">
    <text evidence="10">The sequence shown here is derived from an EMBL/GenBank/DDBJ whole genome shotgun (WGS) entry which is preliminary data.</text>
</comment>
<dbReference type="InterPro" id="IPR018483">
    <property type="entry name" value="Carb_kinase_FGGY_CS"/>
</dbReference>
<dbReference type="Proteomes" id="UP000316988">
    <property type="component" value="Unassembled WGS sequence"/>
</dbReference>
<dbReference type="EMBL" id="VLNT01000001">
    <property type="protein sequence ID" value="TSD68066.1"/>
    <property type="molecule type" value="Genomic_DNA"/>
</dbReference>
<keyword evidence="11" id="KW-1185">Reference proteome</keyword>
<dbReference type="GO" id="GO:0005524">
    <property type="term" value="F:ATP binding"/>
    <property type="evidence" value="ECO:0007669"/>
    <property type="project" value="UniProtKB-KW"/>
</dbReference>
<dbReference type="GO" id="GO:0019563">
    <property type="term" value="P:glycerol catabolic process"/>
    <property type="evidence" value="ECO:0007669"/>
    <property type="project" value="TreeGrafter"/>
</dbReference>
<dbReference type="PANTHER" id="PTHR10196:SF69">
    <property type="entry name" value="GLYCEROL KINASE"/>
    <property type="match status" value="1"/>
</dbReference>
<evidence type="ECO:0000256" key="6">
    <source>
        <dbReference type="ARBA" id="ARBA00043149"/>
    </source>
</evidence>
<dbReference type="GO" id="GO:0004370">
    <property type="term" value="F:glycerol kinase activity"/>
    <property type="evidence" value="ECO:0007669"/>
    <property type="project" value="TreeGrafter"/>
</dbReference>
<dbReference type="OrthoDB" id="9805576at2"/>
<sequence length="470" mass="49434">MAILAIDQGTSSTKAIVVEGDEVLAVAERRVRPEYRPGGVVEQDPEALWQSVLTSGRDAVAKAGATIEAVSLANQGETVLAWDRSTGEPLTPALVWQDRQSEPVCAGLTDHADLIHERTGLLLDPYFSAPKMTWLRREVTRHGVVTTSDTWLVHRLTGEFVTDTSTASRSLILDLARVDWDPELLELFGLGDEELPTLVPSDAIVGTTSAFGGDIPVGGLIVDQQAALLAEGCIQPGTAKCTYGTGAFLLANRGSDPSPHPGGLATSVAWTVRGDTTYCADGQVYTAASAVRWMSDLGLIDSAAELDTIAAEDSGGVLCSPAFAGLAAPWWRSDVGASLHGMSLSTGRGEIVRAVLEGIAAHVAEMIDLGDAPERLRVDGGLTRSATLMQAQADLSQVPVDVFGSEHATALGAVATARLALDDSLSLDDALVGWSPARTYEPRWTAAQAAGFRARWRAAVESGLTGKDVS</sequence>
<evidence type="ECO:0000256" key="5">
    <source>
        <dbReference type="ARBA" id="ARBA00022840"/>
    </source>
</evidence>
<evidence type="ECO:0000313" key="10">
    <source>
        <dbReference type="EMBL" id="TSD68066.1"/>
    </source>
</evidence>
<dbReference type="Pfam" id="PF02782">
    <property type="entry name" value="FGGY_C"/>
    <property type="match status" value="1"/>
</dbReference>
<dbReference type="PROSITE" id="PS00933">
    <property type="entry name" value="FGGY_KINASES_1"/>
    <property type="match status" value="1"/>
</dbReference>
<dbReference type="SUPFAM" id="SSF53067">
    <property type="entry name" value="Actin-like ATPase domain"/>
    <property type="match status" value="2"/>
</dbReference>
<dbReference type="Gene3D" id="3.30.420.40">
    <property type="match status" value="2"/>
</dbReference>
<dbReference type="PIRSF" id="PIRSF000538">
    <property type="entry name" value="GlpK"/>
    <property type="match status" value="1"/>
</dbReference>
<dbReference type="InterPro" id="IPR018485">
    <property type="entry name" value="FGGY_C"/>
</dbReference>
<feature type="domain" description="Carbohydrate kinase FGGY N-terminal" evidence="8">
    <location>
        <begin position="3"/>
        <end position="229"/>
    </location>
</feature>
<evidence type="ECO:0000256" key="1">
    <source>
        <dbReference type="ARBA" id="ARBA00009156"/>
    </source>
</evidence>
<proteinExistence type="inferred from homology"/>
<dbReference type="PROSITE" id="PS00445">
    <property type="entry name" value="FGGY_KINASES_2"/>
    <property type="match status" value="1"/>
</dbReference>
<evidence type="ECO:0000313" key="11">
    <source>
        <dbReference type="Proteomes" id="UP000316988"/>
    </source>
</evidence>
<dbReference type="RefSeq" id="WP_143911013.1">
    <property type="nucleotide sequence ID" value="NZ_VLNT01000001.1"/>
</dbReference>
<gene>
    <name evidence="10" type="ORF">FNM00_00270</name>
</gene>
<evidence type="ECO:0000256" key="4">
    <source>
        <dbReference type="ARBA" id="ARBA00022777"/>
    </source>
</evidence>
<keyword evidence="5" id="KW-0067">ATP-binding</keyword>
<dbReference type="InterPro" id="IPR043129">
    <property type="entry name" value="ATPase_NBD"/>
</dbReference>